<dbReference type="RefSeq" id="WP_157478505.1">
    <property type="nucleotide sequence ID" value="NZ_CP046566.1"/>
</dbReference>
<sequence>MSDIKPVHTDSGIPIDVRYSAQSKNATPALEEPGVFPFTRGVQSDMYRGRLWTMRQYAGFSTAEESNKRYHYLLNQGVMGLSVAFDLPTQIGYDSDHALAEGEVGKVGVAIDSIEDMQTLFKGINLQDVSTSMTINATGYILLSLYVALAKQQGADLSKISGTIQNDILKEYAARGTYIYPPKPSMRIITDIFEWCSKDLPKWNTISISGYHIREAGSTAVQEIAFTLSNGKAYVKAALEKGLDINVFGKRLSFFFNAHNNLFEEVAKFRAARKMWAKIMKELGATVEKAMMLRFHTQTGGSTLTAQQPLNNISRVTLQTLAAVMGGTQSLHTNGYDEALSLPTEEAARIALRTQQIVAFESGAADTVDPLAGSYFVEALTAEVEAKAWELMGKIDAMGGSVTAIEEGFMQDEIARSAYEYQRNIENGSKIIVGVNKFQVAEEQHPPVFKIDDSIRRIQSEKLSALRAGRNAALAAQSFANIEAAAKDGSNLMPHVISAVENKCTLGEISDVLRQVFGEYK</sequence>
<reference evidence="3 4" key="1">
    <citation type="submission" date="2019-11" db="EMBL/GenBank/DDBJ databases">
        <authorList>
            <person name="Im W.T."/>
        </authorList>
    </citation>
    <scope>NUCLEOTIDE SEQUENCE [LARGE SCALE GENOMIC DNA]</scope>
    <source>
        <strain evidence="3 4">SB-02</strain>
    </source>
</reference>
<accession>A0A6I6G656</accession>
<keyword evidence="4" id="KW-1185">Reference proteome</keyword>
<dbReference type="PANTHER" id="PTHR48101:SF1">
    <property type="entry name" value="METHYLMALONYL-COA MUTASE, LARGE SUBUNIT"/>
    <property type="match status" value="1"/>
</dbReference>
<name>A0A6I6G656_9BACT</name>
<feature type="domain" description="Methylmalonyl-CoA mutase alpha/beta chain catalytic" evidence="2">
    <location>
        <begin position="9"/>
        <end position="519"/>
    </location>
</feature>
<dbReference type="InterPro" id="IPR006099">
    <property type="entry name" value="MeMalonylCoA_mutase_a/b_cat"/>
</dbReference>
<dbReference type="PANTHER" id="PTHR48101">
    <property type="entry name" value="METHYLMALONYL-COA MUTASE, MITOCHONDRIAL-RELATED"/>
    <property type="match status" value="1"/>
</dbReference>
<evidence type="ECO:0000313" key="3">
    <source>
        <dbReference type="EMBL" id="QGW28146.1"/>
    </source>
</evidence>
<dbReference type="EMBL" id="CP046566">
    <property type="protein sequence ID" value="QGW28146.1"/>
    <property type="molecule type" value="Genomic_DNA"/>
</dbReference>
<protein>
    <submittedName>
        <fullName evidence="3">Methylmalonyl-CoA mutase</fullName>
    </submittedName>
</protein>
<dbReference type="Gene3D" id="3.20.20.240">
    <property type="entry name" value="Methylmalonyl-CoA mutase"/>
    <property type="match status" value="1"/>
</dbReference>
<dbReference type="GO" id="GO:0004494">
    <property type="term" value="F:methylmalonyl-CoA mutase activity"/>
    <property type="evidence" value="ECO:0007669"/>
    <property type="project" value="InterPro"/>
</dbReference>
<dbReference type="NCBIfam" id="TIGR00641">
    <property type="entry name" value="acid_CoA_mut_N"/>
    <property type="match status" value="1"/>
</dbReference>
<dbReference type="SUPFAM" id="SSF51703">
    <property type="entry name" value="Cobalamin (vitamin B12)-dependent enzymes"/>
    <property type="match status" value="1"/>
</dbReference>
<dbReference type="Proteomes" id="UP000426027">
    <property type="component" value="Chromosome"/>
</dbReference>
<proteinExistence type="predicted"/>
<organism evidence="3 4">
    <name type="scientific">Phnomibacter ginsenosidimutans</name>
    <dbReference type="NCBI Taxonomy" id="2676868"/>
    <lineage>
        <taxon>Bacteria</taxon>
        <taxon>Pseudomonadati</taxon>
        <taxon>Bacteroidota</taxon>
        <taxon>Chitinophagia</taxon>
        <taxon>Chitinophagales</taxon>
        <taxon>Chitinophagaceae</taxon>
        <taxon>Phnomibacter</taxon>
    </lineage>
</organism>
<dbReference type="AlphaFoldDB" id="A0A6I6G656"/>
<gene>
    <name evidence="3" type="ORF">GLV81_08620</name>
</gene>
<dbReference type="GO" id="GO:0031419">
    <property type="term" value="F:cobalamin binding"/>
    <property type="evidence" value="ECO:0007669"/>
    <property type="project" value="InterPro"/>
</dbReference>
<dbReference type="InterPro" id="IPR016176">
    <property type="entry name" value="Cbl-dep_enz_cat"/>
</dbReference>
<dbReference type="Pfam" id="PF01642">
    <property type="entry name" value="MM_CoA_mutase"/>
    <property type="match status" value="1"/>
</dbReference>
<evidence type="ECO:0000259" key="2">
    <source>
        <dbReference type="Pfam" id="PF01642"/>
    </source>
</evidence>
<dbReference type="InterPro" id="IPR006098">
    <property type="entry name" value="MMCoA_mutase_a_cat"/>
</dbReference>
<keyword evidence="1" id="KW-0413">Isomerase</keyword>
<evidence type="ECO:0000256" key="1">
    <source>
        <dbReference type="ARBA" id="ARBA00023235"/>
    </source>
</evidence>
<dbReference type="KEGG" id="fls:GLV81_08620"/>
<evidence type="ECO:0000313" key="4">
    <source>
        <dbReference type="Proteomes" id="UP000426027"/>
    </source>
</evidence>